<dbReference type="GO" id="GO:0016491">
    <property type="term" value="F:oxidoreductase activity"/>
    <property type="evidence" value="ECO:0007669"/>
    <property type="project" value="UniProtKB-KW"/>
</dbReference>
<sequence>MPEGGADAVIGQAPGPVALVLGASRGLGLLCAGELARRGYDVVLASRSLESCEQASDHLAAQGLSREHLHARACDARDGDAVDDLIDEVERTVGPIEVALHVAGIIQVGPWQEWEREQFEDAIDTMLWGPVNLCMPLAHRMAGRGHGRLGVVSSVGGQVSAPHLLPYSTAKFGAFGFSQGLGAELSGTGVTVTSVAPGLMRVGSHLAAEFKGDHAKEYAWFAAGASAPLLAIDADRAARKIVDSLLRGRPFVTFTPLAQVGTRVHGLAPGLTQRLLGVVGRALPDAPSGRTEVLPGHRVEPMLSPRARRVLTRLTTLGSKAASRNLEPGRDQTER</sequence>
<keyword evidence="2" id="KW-0560">Oxidoreductase</keyword>
<protein>
    <submittedName>
        <fullName evidence="3">Short-subunit dehydrogenase</fullName>
    </submittedName>
</protein>
<evidence type="ECO:0000256" key="2">
    <source>
        <dbReference type="ARBA" id="ARBA00023002"/>
    </source>
</evidence>
<reference evidence="3 4" key="1">
    <citation type="submission" date="2019-06" db="EMBL/GenBank/DDBJ databases">
        <title>Sequencing the genomes of 1000 actinobacteria strains.</title>
        <authorList>
            <person name="Klenk H.-P."/>
        </authorList>
    </citation>
    <scope>NUCLEOTIDE SEQUENCE [LARGE SCALE GENOMIC DNA]</scope>
    <source>
        <strain evidence="3 4">DSM 19828</strain>
    </source>
</reference>
<dbReference type="Proteomes" id="UP000320806">
    <property type="component" value="Unassembled WGS sequence"/>
</dbReference>
<dbReference type="GO" id="GO:0016020">
    <property type="term" value="C:membrane"/>
    <property type="evidence" value="ECO:0007669"/>
    <property type="project" value="TreeGrafter"/>
</dbReference>
<dbReference type="SUPFAM" id="SSF51735">
    <property type="entry name" value="NAD(P)-binding Rossmann-fold domains"/>
    <property type="match status" value="1"/>
</dbReference>
<dbReference type="InterPro" id="IPR002347">
    <property type="entry name" value="SDR_fam"/>
</dbReference>
<evidence type="ECO:0000313" key="3">
    <source>
        <dbReference type="EMBL" id="TQJ12829.1"/>
    </source>
</evidence>
<gene>
    <name evidence="3" type="ORF">FB459_0195</name>
</gene>
<organism evidence="3 4">
    <name type="scientific">Yimella lutea</name>
    <dbReference type="NCBI Taxonomy" id="587872"/>
    <lineage>
        <taxon>Bacteria</taxon>
        <taxon>Bacillati</taxon>
        <taxon>Actinomycetota</taxon>
        <taxon>Actinomycetes</taxon>
        <taxon>Micrococcales</taxon>
        <taxon>Dermacoccaceae</taxon>
        <taxon>Yimella</taxon>
    </lineage>
</organism>
<dbReference type="InterPro" id="IPR020904">
    <property type="entry name" value="Sc_DH/Rdtase_CS"/>
</dbReference>
<dbReference type="PANTHER" id="PTHR44196">
    <property type="entry name" value="DEHYDROGENASE/REDUCTASE SDR FAMILY MEMBER 7B"/>
    <property type="match status" value="1"/>
</dbReference>
<dbReference type="InterPro" id="IPR036291">
    <property type="entry name" value="NAD(P)-bd_dom_sf"/>
</dbReference>
<keyword evidence="4" id="KW-1185">Reference proteome</keyword>
<dbReference type="AlphaFoldDB" id="A0A542EBW3"/>
<proteinExistence type="inferred from homology"/>
<comment type="similarity">
    <text evidence="1">Belongs to the short-chain dehydrogenases/reductases (SDR) family.</text>
</comment>
<evidence type="ECO:0000256" key="1">
    <source>
        <dbReference type="ARBA" id="ARBA00006484"/>
    </source>
</evidence>
<evidence type="ECO:0000313" key="4">
    <source>
        <dbReference type="Proteomes" id="UP000320806"/>
    </source>
</evidence>
<dbReference type="PRINTS" id="PR00081">
    <property type="entry name" value="GDHRDH"/>
</dbReference>
<dbReference type="CDD" id="cd05233">
    <property type="entry name" value="SDR_c"/>
    <property type="match status" value="1"/>
</dbReference>
<dbReference type="RefSeq" id="WP_246092258.1">
    <property type="nucleotide sequence ID" value="NZ_BAABCI010000004.1"/>
</dbReference>
<accession>A0A542EBW3</accession>
<dbReference type="PANTHER" id="PTHR44196:SF1">
    <property type="entry name" value="DEHYDROGENASE_REDUCTASE SDR FAMILY MEMBER 7B"/>
    <property type="match status" value="1"/>
</dbReference>
<comment type="caution">
    <text evidence="3">The sequence shown here is derived from an EMBL/GenBank/DDBJ whole genome shotgun (WGS) entry which is preliminary data.</text>
</comment>
<name>A0A542EBW3_9MICO</name>
<dbReference type="PROSITE" id="PS00061">
    <property type="entry name" value="ADH_SHORT"/>
    <property type="match status" value="1"/>
</dbReference>
<dbReference type="Pfam" id="PF00106">
    <property type="entry name" value="adh_short"/>
    <property type="match status" value="1"/>
</dbReference>
<dbReference type="EMBL" id="VFMO01000001">
    <property type="protein sequence ID" value="TQJ12829.1"/>
    <property type="molecule type" value="Genomic_DNA"/>
</dbReference>
<dbReference type="Gene3D" id="3.40.50.720">
    <property type="entry name" value="NAD(P)-binding Rossmann-like Domain"/>
    <property type="match status" value="1"/>
</dbReference>